<feature type="chain" id="PRO_5025657059" evidence="1">
    <location>
        <begin position="28"/>
        <end position="192"/>
    </location>
</feature>
<dbReference type="GeneID" id="54411197"/>
<dbReference type="AlphaFoldDB" id="A0A6A6A4X0"/>
<protein>
    <submittedName>
        <fullName evidence="2">Uncharacterized protein</fullName>
    </submittedName>
</protein>
<evidence type="ECO:0000313" key="3">
    <source>
        <dbReference type="Proteomes" id="UP000799771"/>
    </source>
</evidence>
<name>A0A6A6A4X0_9PLEO</name>
<dbReference type="OrthoDB" id="3792543at2759"/>
<reference evidence="2" key="1">
    <citation type="journal article" date="2020" name="Stud. Mycol.">
        <title>101 Dothideomycetes genomes: a test case for predicting lifestyles and emergence of pathogens.</title>
        <authorList>
            <person name="Haridas S."/>
            <person name="Albert R."/>
            <person name="Binder M."/>
            <person name="Bloem J."/>
            <person name="Labutti K."/>
            <person name="Salamov A."/>
            <person name="Andreopoulos B."/>
            <person name="Baker S."/>
            <person name="Barry K."/>
            <person name="Bills G."/>
            <person name="Bluhm B."/>
            <person name="Cannon C."/>
            <person name="Castanera R."/>
            <person name="Culley D."/>
            <person name="Daum C."/>
            <person name="Ezra D."/>
            <person name="Gonzalez J."/>
            <person name="Henrissat B."/>
            <person name="Kuo A."/>
            <person name="Liang C."/>
            <person name="Lipzen A."/>
            <person name="Lutzoni F."/>
            <person name="Magnuson J."/>
            <person name="Mondo S."/>
            <person name="Nolan M."/>
            <person name="Ohm R."/>
            <person name="Pangilinan J."/>
            <person name="Park H.-J."/>
            <person name="Ramirez L."/>
            <person name="Alfaro M."/>
            <person name="Sun H."/>
            <person name="Tritt A."/>
            <person name="Yoshinaga Y."/>
            <person name="Zwiers L.-H."/>
            <person name="Turgeon B."/>
            <person name="Goodwin S."/>
            <person name="Spatafora J."/>
            <person name="Crous P."/>
            <person name="Grigoriev I."/>
        </authorList>
    </citation>
    <scope>NUCLEOTIDE SEQUENCE</scope>
    <source>
        <strain evidence="2">CBS 119687</strain>
    </source>
</reference>
<dbReference type="Proteomes" id="UP000799771">
    <property type="component" value="Unassembled WGS sequence"/>
</dbReference>
<sequence>MSITRTSLATVLYSMLSILHLSTLAAAYAVPPSKAPSQSPFSTNNMCTFTLFHKQLCSSFTQTQKNYIQINTIYDHTNDITVDVALHRPKEAFNSYTEVSPKSVFAIEGLLDNTSLIVKGEDGKDEVTFEYAAWKWSSEDRNGDAWCDVSVWDARWETCGDEGSVNPRQRMMQCAFPCDVVAEEDETRIELV</sequence>
<dbReference type="RefSeq" id="XP_033520978.1">
    <property type="nucleotide sequence ID" value="XM_033670765.1"/>
</dbReference>
<dbReference type="EMBL" id="ML977513">
    <property type="protein sequence ID" value="KAF2126586.1"/>
    <property type="molecule type" value="Genomic_DNA"/>
</dbReference>
<keyword evidence="1" id="KW-0732">Signal</keyword>
<evidence type="ECO:0000313" key="2">
    <source>
        <dbReference type="EMBL" id="KAF2126586.1"/>
    </source>
</evidence>
<feature type="signal peptide" evidence="1">
    <location>
        <begin position="1"/>
        <end position="27"/>
    </location>
</feature>
<organism evidence="2 3">
    <name type="scientific">Dothidotthia symphoricarpi CBS 119687</name>
    <dbReference type="NCBI Taxonomy" id="1392245"/>
    <lineage>
        <taxon>Eukaryota</taxon>
        <taxon>Fungi</taxon>
        <taxon>Dikarya</taxon>
        <taxon>Ascomycota</taxon>
        <taxon>Pezizomycotina</taxon>
        <taxon>Dothideomycetes</taxon>
        <taxon>Pleosporomycetidae</taxon>
        <taxon>Pleosporales</taxon>
        <taxon>Dothidotthiaceae</taxon>
        <taxon>Dothidotthia</taxon>
    </lineage>
</organism>
<proteinExistence type="predicted"/>
<keyword evidence="3" id="KW-1185">Reference proteome</keyword>
<gene>
    <name evidence="2" type="ORF">P153DRAFT_388620</name>
</gene>
<accession>A0A6A6A4X0</accession>
<evidence type="ECO:0000256" key="1">
    <source>
        <dbReference type="SAM" id="SignalP"/>
    </source>
</evidence>